<gene>
    <name evidence="5" type="ORF">DGMP_17730</name>
</gene>
<keyword evidence="1" id="KW-0479">Metal-binding</keyword>
<dbReference type="InterPro" id="IPR019575">
    <property type="entry name" value="Nuop51_4Fe4S-bd"/>
</dbReference>
<dbReference type="Pfam" id="PF14697">
    <property type="entry name" value="Fer4_21"/>
    <property type="match status" value="1"/>
</dbReference>
<keyword evidence="2" id="KW-0408">Iron</keyword>
<dbReference type="SMART" id="SM00928">
    <property type="entry name" value="NADH_4Fe-4S"/>
    <property type="match status" value="1"/>
</dbReference>
<dbReference type="PANTHER" id="PTHR43578:SF3">
    <property type="entry name" value="NADH-QUINONE OXIDOREDUCTASE SUBUNIT F"/>
    <property type="match status" value="1"/>
</dbReference>
<evidence type="ECO:0000256" key="2">
    <source>
        <dbReference type="ARBA" id="ARBA00023004"/>
    </source>
</evidence>
<dbReference type="InterPro" id="IPR001949">
    <property type="entry name" value="NADH-UbQ_OxRdtase_51kDa_CS"/>
</dbReference>
<evidence type="ECO:0000313" key="6">
    <source>
        <dbReference type="Proteomes" id="UP000826725"/>
    </source>
</evidence>
<feature type="domain" description="4Fe-4S ferredoxin-type" evidence="4">
    <location>
        <begin position="117"/>
        <end position="146"/>
    </location>
</feature>
<feature type="domain" description="4Fe-4S ferredoxin-type" evidence="4">
    <location>
        <begin position="147"/>
        <end position="174"/>
    </location>
</feature>
<name>A0A8D5FNX5_9BACT</name>
<dbReference type="GO" id="GO:0010181">
    <property type="term" value="F:FMN binding"/>
    <property type="evidence" value="ECO:0007669"/>
    <property type="project" value="InterPro"/>
</dbReference>
<keyword evidence="3" id="KW-0411">Iron-sulfur</keyword>
<accession>A0A8D5FNX5</accession>
<dbReference type="InterPro" id="IPR017900">
    <property type="entry name" value="4Fe4S_Fe_S_CS"/>
</dbReference>
<dbReference type="EMBL" id="AP024086">
    <property type="protein sequence ID" value="BCL61080.1"/>
    <property type="molecule type" value="Genomic_DNA"/>
</dbReference>
<protein>
    <recommendedName>
        <fullName evidence="4">4Fe-4S ferredoxin-type domain-containing protein</fullName>
    </recommendedName>
</protein>
<dbReference type="GO" id="GO:0008137">
    <property type="term" value="F:NADH dehydrogenase (ubiquinone) activity"/>
    <property type="evidence" value="ECO:0007669"/>
    <property type="project" value="InterPro"/>
</dbReference>
<dbReference type="GO" id="GO:0046872">
    <property type="term" value="F:metal ion binding"/>
    <property type="evidence" value="ECO:0007669"/>
    <property type="project" value="UniProtKB-KW"/>
</dbReference>
<proteinExistence type="predicted"/>
<organism evidence="5 6">
    <name type="scientific">Desulfomarina profundi</name>
    <dbReference type="NCBI Taxonomy" id="2772557"/>
    <lineage>
        <taxon>Bacteria</taxon>
        <taxon>Pseudomonadati</taxon>
        <taxon>Thermodesulfobacteriota</taxon>
        <taxon>Desulfobulbia</taxon>
        <taxon>Desulfobulbales</taxon>
        <taxon>Desulfobulbaceae</taxon>
        <taxon>Desulfomarina</taxon>
    </lineage>
</organism>
<evidence type="ECO:0000259" key="4">
    <source>
        <dbReference type="PROSITE" id="PS51379"/>
    </source>
</evidence>
<dbReference type="Pfam" id="PF10589">
    <property type="entry name" value="NADH_4Fe-4S"/>
    <property type="match status" value="1"/>
</dbReference>
<dbReference type="PROSITE" id="PS00198">
    <property type="entry name" value="4FE4S_FER_1"/>
    <property type="match status" value="1"/>
</dbReference>
<evidence type="ECO:0000256" key="3">
    <source>
        <dbReference type="ARBA" id="ARBA00023014"/>
    </source>
</evidence>
<dbReference type="KEGG" id="dbk:DGMP_17730"/>
<dbReference type="AlphaFoldDB" id="A0A8D5FNX5"/>
<dbReference type="FunFam" id="1.20.1440.230:FF:000001">
    <property type="entry name" value="Mitochondrial NADH dehydrogenase flavoprotein 1"/>
    <property type="match status" value="1"/>
</dbReference>
<dbReference type="Proteomes" id="UP000826725">
    <property type="component" value="Chromosome"/>
</dbReference>
<dbReference type="PROSITE" id="PS00645">
    <property type="entry name" value="COMPLEX1_51K_2"/>
    <property type="match status" value="1"/>
</dbReference>
<evidence type="ECO:0000256" key="1">
    <source>
        <dbReference type="ARBA" id="ARBA00022723"/>
    </source>
</evidence>
<dbReference type="PANTHER" id="PTHR43578">
    <property type="entry name" value="NADH-QUINONE OXIDOREDUCTASE SUBUNIT F"/>
    <property type="match status" value="1"/>
</dbReference>
<sequence>MMGSGGMVVLDETDCMVNISKFFLEFTQSESCGKCVPCRLGTKRLLEILTRITEGEGKEGDIELLQTLAEDVRDSSLCGLGMSAPNPVLSTIKYFRHEYEAHIKNKKCPAKVCNKLLTFFIREDLCVGCGMCARACPVNAISGEKKQPHKVDNAACIQCGSCFDACKFSAVLKE</sequence>
<dbReference type="GO" id="GO:0051539">
    <property type="term" value="F:4 iron, 4 sulfur cluster binding"/>
    <property type="evidence" value="ECO:0007669"/>
    <property type="project" value="InterPro"/>
</dbReference>
<dbReference type="InterPro" id="IPR017896">
    <property type="entry name" value="4Fe4S_Fe-S-bd"/>
</dbReference>
<evidence type="ECO:0000313" key="5">
    <source>
        <dbReference type="EMBL" id="BCL61080.1"/>
    </source>
</evidence>
<dbReference type="PROSITE" id="PS51379">
    <property type="entry name" value="4FE4S_FER_2"/>
    <property type="match status" value="2"/>
</dbReference>
<keyword evidence="6" id="KW-1185">Reference proteome</keyword>
<reference evidence="5" key="1">
    <citation type="submission" date="2020-09" db="EMBL/GenBank/DDBJ databases">
        <title>Desulfogranum mesoprofundum gen. nov., sp. nov., a novel mesophilic, sulfate-reducing chemolithoautotroph isolated from a deep-sea hydrothermal vent chimney in the Suiyo Seamount.</title>
        <authorList>
            <person name="Hashimoto Y."/>
            <person name="Nakagawa S."/>
        </authorList>
    </citation>
    <scope>NUCLEOTIDE SEQUENCE</scope>
    <source>
        <strain evidence="5">KT2</strain>
    </source>
</reference>